<proteinExistence type="predicted"/>
<gene>
    <name evidence="3" type="ORF">ENQ76_09715</name>
</gene>
<evidence type="ECO:0000256" key="1">
    <source>
        <dbReference type="SAM" id="Coils"/>
    </source>
</evidence>
<sequence length="438" mass="47334">MPRRLRLSILLAGLVLCSTWSTPATLAADAKPATAAEAAKVLDLGKFPLLAGAEEPRQRHVAGLSYAAKGDVKAAFEFQRKQFTDKKWQELPNGYVTDQFANGTFSKDGFKVSVSVMPGAMPGMVDVTMINHGNVDLDKLSTPDDAKPLFAGPVSKMLVTEAAPDKTAEAVRKLLLAQGWQPYGQAGDQYWFKQNSMKLSAHIASAPGQGGKTVIDLQSVLMSADLPAPPEADKLQYSDVPAQLSFDSAQPMEKVIAFYKSTLEKSGWKATTENPVKIGFRDIVIFRNPAKDLLELEMHTVDGNTRVLLKHQTAAEVAALDQRLDEEQKRKAAEKDQPSLKVAVTIPAGATGVEIAKQAIEFKLPSGKARAAVETLRKQFAKDGWKEDTPVVEDMAGSIGFKKGEATLSLTYVDPGFIPAEVSLSAIGIELERAAEKK</sequence>
<reference evidence="3" key="1">
    <citation type="journal article" date="2020" name="mSystems">
        <title>Genome- and Community-Level Interaction Insights into Carbon Utilization and Element Cycling Functions of Hydrothermarchaeota in Hydrothermal Sediment.</title>
        <authorList>
            <person name="Zhou Z."/>
            <person name="Liu Y."/>
            <person name="Xu W."/>
            <person name="Pan J."/>
            <person name="Luo Z.H."/>
            <person name="Li M."/>
        </authorList>
    </citation>
    <scope>NUCLEOTIDE SEQUENCE [LARGE SCALE GENOMIC DNA]</scope>
    <source>
        <strain evidence="3">SpSt-339</strain>
    </source>
</reference>
<keyword evidence="1" id="KW-0175">Coiled coil</keyword>
<feature type="chain" id="PRO_5027609097" evidence="2">
    <location>
        <begin position="28"/>
        <end position="438"/>
    </location>
</feature>
<evidence type="ECO:0000256" key="2">
    <source>
        <dbReference type="SAM" id="SignalP"/>
    </source>
</evidence>
<name>A0A7C2NY92_9PLAN</name>
<organism evidence="3">
    <name type="scientific">Schlesneria paludicola</name>
    <dbReference type="NCBI Taxonomy" id="360056"/>
    <lineage>
        <taxon>Bacteria</taxon>
        <taxon>Pseudomonadati</taxon>
        <taxon>Planctomycetota</taxon>
        <taxon>Planctomycetia</taxon>
        <taxon>Planctomycetales</taxon>
        <taxon>Planctomycetaceae</taxon>
        <taxon>Schlesneria</taxon>
    </lineage>
</organism>
<feature type="signal peptide" evidence="2">
    <location>
        <begin position="1"/>
        <end position="27"/>
    </location>
</feature>
<accession>A0A7C2NY92</accession>
<protein>
    <submittedName>
        <fullName evidence="3">Uncharacterized protein</fullName>
    </submittedName>
</protein>
<dbReference type="EMBL" id="DSOK01000275">
    <property type="protein sequence ID" value="HEN15729.1"/>
    <property type="molecule type" value="Genomic_DNA"/>
</dbReference>
<keyword evidence="2" id="KW-0732">Signal</keyword>
<feature type="coiled-coil region" evidence="1">
    <location>
        <begin position="310"/>
        <end position="337"/>
    </location>
</feature>
<comment type="caution">
    <text evidence="3">The sequence shown here is derived from an EMBL/GenBank/DDBJ whole genome shotgun (WGS) entry which is preliminary data.</text>
</comment>
<evidence type="ECO:0000313" key="3">
    <source>
        <dbReference type="EMBL" id="HEN15729.1"/>
    </source>
</evidence>
<dbReference type="AlphaFoldDB" id="A0A7C2NY92"/>